<feature type="transmembrane region" description="Helical" evidence="3">
    <location>
        <begin position="125"/>
        <end position="145"/>
    </location>
</feature>
<evidence type="ECO:0000256" key="2">
    <source>
        <dbReference type="PIRNR" id="PIRNR016661"/>
    </source>
</evidence>
<name>A0ABT2K8U8_9RHOB</name>
<keyword evidence="3" id="KW-1133">Transmembrane helix</keyword>
<keyword evidence="2" id="KW-0813">Transport</keyword>
<feature type="transmembrane region" description="Helical" evidence="3">
    <location>
        <begin position="12"/>
        <end position="31"/>
    </location>
</feature>
<evidence type="ECO:0000313" key="4">
    <source>
        <dbReference type="EMBL" id="MCT4332955.1"/>
    </source>
</evidence>
<dbReference type="InterPro" id="IPR003784">
    <property type="entry name" value="BioY"/>
</dbReference>
<protein>
    <recommendedName>
        <fullName evidence="2">Biotin transporter</fullName>
    </recommendedName>
</protein>
<feature type="transmembrane region" description="Helical" evidence="3">
    <location>
        <begin position="88"/>
        <end position="113"/>
    </location>
</feature>
<comment type="similarity">
    <text evidence="1 2">Belongs to the BioY family.</text>
</comment>
<reference evidence="4 5" key="1">
    <citation type="submission" date="2022-04" db="EMBL/GenBank/DDBJ databases">
        <title>Paracoccus sp. YLB-12 draft genome sequence.</title>
        <authorList>
            <person name="Yu L."/>
        </authorList>
    </citation>
    <scope>NUCLEOTIDE SEQUENCE [LARGE SCALE GENOMIC DNA]</scope>
    <source>
        <strain evidence="4 5">YLB-12</strain>
    </source>
</reference>
<dbReference type="EMBL" id="JANAVZ010000004">
    <property type="protein sequence ID" value="MCT4332955.1"/>
    <property type="molecule type" value="Genomic_DNA"/>
</dbReference>
<dbReference type="Gene3D" id="1.10.1760.20">
    <property type="match status" value="1"/>
</dbReference>
<evidence type="ECO:0000256" key="3">
    <source>
        <dbReference type="SAM" id="Phobius"/>
    </source>
</evidence>
<keyword evidence="5" id="KW-1185">Reference proteome</keyword>
<gene>
    <name evidence="4" type="ORF">MU516_08735</name>
</gene>
<feature type="transmembrane region" description="Helical" evidence="3">
    <location>
        <begin position="37"/>
        <end position="56"/>
    </location>
</feature>
<dbReference type="Proteomes" id="UP001320702">
    <property type="component" value="Unassembled WGS sequence"/>
</dbReference>
<accession>A0ABT2K8U8</accession>
<comment type="subcellular location">
    <subcellularLocation>
        <location evidence="2">Cell membrane</location>
        <topology evidence="2">Multi-pass membrane protein</topology>
    </subcellularLocation>
</comment>
<dbReference type="PANTHER" id="PTHR34295">
    <property type="entry name" value="BIOTIN TRANSPORTER BIOY"/>
    <property type="match status" value="1"/>
</dbReference>
<feature type="transmembrane region" description="Helical" evidence="3">
    <location>
        <begin position="63"/>
        <end position="82"/>
    </location>
</feature>
<dbReference type="PANTHER" id="PTHR34295:SF1">
    <property type="entry name" value="BIOTIN TRANSPORTER BIOY"/>
    <property type="match status" value="1"/>
</dbReference>
<dbReference type="RefSeq" id="WP_260276847.1">
    <property type="nucleotide sequence ID" value="NZ_JANAVZ010000004.1"/>
</dbReference>
<keyword evidence="2" id="KW-1003">Cell membrane</keyword>
<feature type="transmembrane region" description="Helical" evidence="3">
    <location>
        <begin position="151"/>
        <end position="173"/>
    </location>
</feature>
<proteinExistence type="inferred from homology"/>
<sequence>MQLTNRQTLGLSPARAIGISLVAAALITLSAKTQVPFWPVPMTLQTMAVMAIAAALGPRLGLAAYLTYLGAGIAGLPVFAGSPERGIGLAYALGPTGGFLIGMALMALVTGWLAQGRALLGRMVAMLAGIALVYACGLAWLSAFVPADKLLAAGFTPFILGDLFKIVLAALLIEGGLRLRALRR</sequence>
<evidence type="ECO:0000256" key="1">
    <source>
        <dbReference type="ARBA" id="ARBA00010692"/>
    </source>
</evidence>
<comment type="caution">
    <text evidence="4">The sequence shown here is derived from an EMBL/GenBank/DDBJ whole genome shotgun (WGS) entry which is preliminary data.</text>
</comment>
<evidence type="ECO:0000313" key="5">
    <source>
        <dbReference type="Proteomes" id="UP001320702"/>
    </source>
</evidence>
<dbReference type="Pfam" id="PF02632">
    <property type="entry name" value="BioY"/>
    <property type="match status" value="1"/>
</dbReference>
<keyword evidence="2 3" id="KW-0472">Membrane</keyword>
<keyword evidence="3" id="KW-0812">Transmembrane</keyword>
<organism evidence="4 5">
    <name type="scientific">Paracoccus maritimus</name>
    <dbReference type="NCBI Taxonomy" id="2933292"/>
    <lineage>
        <taxon>Bacteria</taxon>
        <taxon>Pseudomonadati</taxon>
        <taxon>Pseudomonadota</taxon>
        <taxon>Alphaproteobacteria</taxon>
        <taxon>Rhodobacterales</taxon>
        <taxon>Paracoccaceae</taxon>
        <taxon>Paracoccus</taxon>
    </lineage>
</organism>
<dbReference type="PIRSF" id="PIRSF016661">
    <property type="entry name" value="BioY"/>
    <property type="match status" value="1"/>
</dbReference>